<proteinExistence type="predicted"/>
<dbReference type="Proteomes" id="UP001207468">
    <property type="component" value="Unassembled WGS sequence"/>
</dbReference>
<accession>A0ACC0TQL0</accession>
<evidence type="ECO:0000313" key="1">
    <source>
        <dbReference type="EMBL" id="KAI9432565.1"/>
    </source>
</evidence>
<gene>
    <name evidence="1" type="ORF">F5148DRAFT_1295705</name>
</gene>
<organism evidence="1 2">
    <name type="scientific">Russula earlei</name>
    <dbReference type="NCBI Taxonomy" id="71964"/>
    <lineage>
        <taxon>Eukaryota</taxon>
        <taxon>Fungi</taxon>
        <taxon>Dikarya</taxon>
        <taxon>Basidiomycota</taxon>
        <taxon>Agaricomycotina</taxon>
        <taxon>Agaricomycetes</taxon>
        <taxon>Russulales</taxon>
        <taxon>Russulaceae</taxon>
        <taxon>Russula</taxon>
    </lineage>
</organism>
<reference evidence="1" key="1">
    <citation type="submission" date="2021-03" db="EMBL/GenBank/DDBJ databases">
        <title>Evolutionary priming and transition to the ectomycorrhizal habit in an iconic lineage of mushroom-forming fungi: is preadaptation a requirement?</title>
        <authorList>
            <consortium name="DOE Joint Genome Institute"/>
            <person name="Looney B.P."/>
            <person name="Miyauchi S."/>
            <person name="Morin E."/>
            <person name="Drula E."/>
            <person name="Courty P.E."/>
            <person name="Chicoki N."/>
            <person name="Fauchery L."/>
            <person name="Kohler A."/>
            <person name="Kuo A."/>
            <person name="LaButti K."/>
            <person name="Pangilinan J."/>
            <person name="Lipzen A."/>
            <person name="Riley R."/>
            <person name="Andreopoulos W."/>
            <person name="He G."/>
            <person name="Johnson J."/>
            <person name="Barry K.W."/>
            <person name="Grigoriev I.V."/>
            <person name="Nagy L."/>
            <person name="Hibbett D."/>
            <person name="Henrissat B."/>
            <person name="Matheny P.B."/>
            <person name="Labbe J."/>
            <person name="Martin A.F."/>
        </authorList>
    </citation>
    <scope>NUCLEOTIDE SEQUENCE</scope>
    <source>
        <strain evidence="1">BPL698</strain>
    </source>
</reference>
<comment type="caution">
    <text evidence="1">The sequence shown here is derived from an EMBL/GenBank/DDBJ whole genome shotgun (WGS) entry which is preliminary data.</text>
</comment>
<sequence>MAATHDKQPIAKLVKDCRAAKGYTQQELADLTHISLRSVQRIENGEVQPRLYTIRVLAEHLGFADQLGVPEEVLEEATPVPLPVAKGKYPLNTTQKIILSVGIALVVFLSTAAYIAQSAHFPETGFEWLVLLACITAGYMILLFRIWK</sequence>
<protein>
    <submittedName>
        <fullName evidence="1">Uncharacterized protein</fullName>
    </submittedName>
</protein>
<name>A0ACC0TQL0_9AGAM</name>
<dbReference type="EMBL" id="JAGFNK010001315">
    <property type="protein sequence ID" value="KAI9432565.1"/>
    <property type="molecule type" value="Genomic_DNA"/>
</dbReference>
<evidence type="ECO:0000313" key="2">
    <source>
        <dbReference type="Proteomes" id="UP001207468"/>
    </source>
</evidence>
<keyword evidence="2" id="KW-1185">Reference proteome</keyword>